<dbReference type="GO" id="GO:0003924">
    <property type="term" value="F:GTPase activity"/>
    <property type="evidence" value="ECO:0007669"/>
    <property type="project" value="TreeGrafter"/>
</dbReference>
<dbReference type="GO" id="GO:0005737">
    <property type="term" value="C:cytoplasm"/>
    <property type="evidence" value="ECO:0007669"/>
    <property type="project" value="UniProtKB-SubCell"/>
</dbReference>
<comment type="function">
    <text evidence="4">Required for a late step of 50S ribosomal subunit assembly. Has GTPase activity.</text>
</comment>
<dbReference type="GO" id="GO:0006412">
    <property type="term" value="P:translation"/>
    <property type="evidence" value="ECO:0007669"/>
    <property type="project" value="TreeGrafter"/>
</dbReference>
<comment type="similarity">
    <text evidence="4">Belongs to the TRAFAC class YlqF/YawG GTPase family. MTG1 subfamily.</text>
</comment>
<dbReference type="InterPro" id="IPR019991">
    <property type="entry name" value="GTP-bd_ribosome_bgen"/>
</dbReference>
<dbReference type="InterPro" id="IPR023179">
    <property type="entry name" value="GTP-bd_ortho_bundle_sf"/>
</dbReference>
<dbReference type="Gene3D" id="3.40.50.300">
    <property type="entry name" value="P-loop containing nucleotide triphosphate hydrolases"/>
    <property type="match status" value="1"/>
</dbReference>
<dbReference type="PANTHER" id="PTHR45782:SF4">
    <property type="entry name" value="MITOCHONDRIAL RIBOSOME-ASSOCIATED GTPASE 1"/>
    <property type="match status" value="1"/>
</dbReference>
<feature type="binding site" evidence="5">
    <location>
        <begin position="131"/>
        <end position="136"/>
    </location>
    <ligand>
        <name>GTP</name>
        <dbReference type="ChEBI" id="CHEBI:37565"/>
    </ligand>
</feature>
<dbReference type="KEGG" id="eri:EEI45_07235"/>
<organism evidence="7 8">
    <name type="scientific">Erysipelothrix piscisicarius</name>
    <dbReference type="NCBI Taxonomy" id="2485784"/>
    <lineage>
        <taxon>Bacteria</taxon>
        <taxon>Bacillati</taxon>
        <taxon>Bacillota</taxon>
        <taxon>Erysipelotrichia</taxon>
        <taxon>Erysipelotrichales</taxon>
        <taxon>Erysipelotrichaceae</taxon>
        <taxon>Erysipelothrix</taxon>
    </lineage>
</organism>
<dbReference type="NCBIfam" id="TIGR03596">
    <property type="entry name" value="GTPase_YlqF"/>
    <property type="match status" value="1"/>
</dbReference>
<dbReference type="GO" id="GO:0005525">
    <property type="term" value="F:GTP binding"/>
    <property type="evidence" value="ECO:0007669"/>
    <property type="project" value="UniProtKB-KW"/>
</dbReference>
<dbReference type="SUPFAM" id="SSF52540">
    <property type="entry name" value="P-loop containing nucleoside triphosphate hydrolases"/>
    <property type="match status" value="1"/>
</dbReference>
<dbReference type="InterPro" id="IPR027417">
    <property type="entry name" value="P-loop_NTPase"/>
</dbReference>
<dbReference type="Pfam" id="PF01926">
    <property type="entry name" value="MMR_HSR1"/>
    <property type="match status" value="1"/>
</dbReference>
<proteinExistence type="inferred from homology"/>
<accession>A0A3Q8S323</accession>
<evidence type="ECO:0000313" key="7">
    <source>
        <dbReference type="EMBL" id="AZK44549.1"/>
    </source>
</evidence>
<dbReference type="EMBL" id="CP034234">
    <property type="protein sequence ID" value="AZK44549.1"/>
    <property type="molecule type" value="Genomic_DNA"/>
</dbReference>
<feature type="binding site" evidence="5">
    <location>
        <position position="175"/>
    </location>
    <ligand>
        <name>GTP</name>
        <dbReference type="ChEBI" id="CHEBI:37565"/>
    </ligand>
</feature>
<dbReference type="InterPro" id="IPR016478">
    <property type="entry name" value="GTPase_MTG1"/>
</dbReference>
<dbReference type="RefSeq" id="WP_125164713.1">
    <property type="nucleotide sequence ID" value="NZ_CP034234.1"/>
</dbReference>
<gene>
    <name evidence="7" type="primary">ylqF</name>
    <name evidence="7" type="ORF">EEI45_07235</name>
</gene>
<evidence type="ECO:0000259" key="6">
    <source>
        <dbReference type="Pfam" id="PF01926"/>
    </source>
</evidence>
<evidence type="ECO:0000256" key="4">
    <source>
        <dbReference type="PIRNR" id="PIRNR006230"/>
    </source>
</evidence>
<sequence length="277" mass="31541">MSQVHWFPGHMAKAIRLIEEQIKVVDFVIECRDARAPMSTRNPVLSRSIGQKKRLIVLTKKDLADPKQSEMWVEKLESEGNVVLLVDVINDPVRKMIIEKTDIVLKEKRERDKRRGIRPRTARALIVGVPNVGKSSVINKISALKAAGVENRPGVTQSLKLIKVTQDLELVDTPGVLWPKFESEEMGIICAVIGSVKDTGYPMALVTDYARDYYIQYKPEELKRRYELESFDNFYDQVGRYRGLLGEGGTVNDDKTRVAFLSDIQNGRIGRITWDRL</sequence>
<protein>
    <recommendedName>
        <fullName evidence="1 4">Ribosome biogenesis GTPase A</fullName>
    </recommendedName>
</protein>
<feature type="domain" description="G" evidence="6">
    <location>
        <begin position="124"/>
        <end position="190"/>
    </location>
</feature>
<dbReference type="InterPro" id="IPR006073">
    <property type="entry name" value="GTP-bd"/>
</dbReference>
<evidence type="ECO:0000256" key="2">
    <source>
        <dbReference type="ARBA" id="ARBA00022741"/>
    </source>
</evidence>
<evidence type="ECO:0000256" key="5">
    <source>
        <dbReference type="PIRSR" id="PIRSR006230-1"/>
    </source>
</evidence>
<keyword evidence="2 4" id="KW-0547">Nucleotide-binding</keyword>
<comment type="subcellular location">
    <subcellularLocation>
        <location evidence="4">Cytoplasm</location>
    </subcellularLocation>
</comment>
<evidence type="ECO:0000256" key="1">
    <source>
        <dbReference type="ARBA" id="ARBA00014898"/>
    </source>
</evidence>
<keyword evidence="8" id="KW-1185">Reference proteome</keyword>
<dbReference type="CDD" id="cd01856">
    <property type="entry name" value="YlqF"/>
    <property type="match status" value="1"/>
</dbReference>
<name>A0A3Q8S323_9FIRM</name>
<dbReference type="Proteomes" id="UP000278804">
    <property type="component" value="Chromosome"/>
</dbReference>
<evidence type="ECO:0000256" key="3">
    <source>
        <dbReference type="ARBA" id="ARBA00023134"/>
    </source>
</evidence>
<evidence type="ECO:0000313" key="8">
    <source>
        <dbReference type="Proteomes" id="UP000278804"/>
    </source>
</evidence>
<reference evidence="7 8" key="1">
    <citation type="journal article" date="2020" name="Int. J. Syst. Evol. Microbiol.">
        <title>Description of Erysipelothrix piscisicarius sp. nov., an emergent fish pathogen, and assessment of virulence using a tiger barb (Puntigrus tetrazona) infection model.</title>
        <authorList>
            <person name="Pomaranski E.K."/>
            <person name="Griffin M.J."/>
            <person name="Camus A.C."/>
            <person name="Armwood A.R."/>
            <person name="Shelley J."/>
            <person name="Waldbieser G.C."/>
            <person name="LaFrentz B.R."/>
            <person name="Garcia J.C."/>
            <person name="Yanong R."/>
            <person name="Soto E."/>
        </authorList>
    </citation>
    <scope>NUCLEOTIDE SEQUENCE [LARGE SCALE GENOMIC DNA]</scope>
    <source>
        <strain evidence="7 8">15TAL0474</strain>
    </source>
</reference>
<dbReference type="PIRSF" id="PIRSF006230">
    <property type="entry name" value="MG442"/>
    <property type="match status" value="1"/>
</dbReference>
<dbReference type="Gene3D" id="1.10.1580.10">
    <property type="match status" value="1"/>
</dbReference>
<dbReference type="PANTHER" id="PTHR45782">
    <property type="entry name" value="MITOCHONDRIAL RIBOSOME-ASSOCIATED GTPASE 1"/>
    <property type="match status" value="1"/>
</dbReference>
<keyword evidence="4" id="KW-0963">Cytoplasm</keyword>
<dbReference type="AlphaFoldDB" id="A0A3Q8S323"/>
<keyword evidence="3 4" id="KW-0342">GTP-binding</keyword>